<name>A0A7J7KEP0_BUGNE</name>
<comment type="caution">
    <text evidence="3">The sequence shown here is derived from an EMBL/GenBank/DDBJ whole genome shotgun (WGS) entry which is preliminary data.</text>
</comment>
<reference evidence="3" key="1">
    <citation type="submission" date="2020-06" db="EMBL/GenBank/DDBJ databases">
        <title>Draft genome of Bugula neritina, a colonial animal packing powerful symbionts and potential medicines.</title>
        <authorList>
            <person name="Rayko M."/>
        </authorList>
    </citation>
    <scope>NUCLEOTIDE SEQUENCE [LARGE SCALE GENOMIC DNA]</scope>
    <source>
        <strain evidence="3">Kwan_BN1</strain>
    </source>
</reference>
<protein>
    <submittedName>
        <fullName evidence="3">Uncharacterized protein</fullName>
    </submittedName>
</protein>
<organism evidence="3 4">
    <name type="scientific">Bugula neritina</name>
    <name type="common">Brown bryozoan</name>
    <name type="synonym">Sertularia neritina</name>
    <dbReference type="NCBI Taxonomy" id="10212"/>
    <lineage>
        <taxon>Eukaryota</taxon>
        <taxon>Metazoa</taxon>
        <taxon>Spiralia</taxon>
        <taxon>Lophotrochozoa</taxon>
        <taxon>Bryozoa</taxon>
        <taxon>Gymnolaemata</taxon>
        <taxon>Cheilostomatida</taxon>
        <taxon>Flustrina</taxon>
        <taxon>Buguloidea</taxon>
        <taxon>Bugulidae</taxon>
        <taxon>Bugula</taxon>
    </lineage>
</organism>
<proteinExistence type="predicted"/>
<keyword evidence="2" id="KW-0732">Signal</keyword>
<keyword evidence="4" id="KW-1185">Reference proteome</keyword>
<feature type="region of interest" description="Disordered" evidence="1">
    <location>
        <begin position="182"/>
        <end position="218"/>
    </location>
</feature>
<accession>A0A7J7KEP0</accession>
<evidence type="ECO:0000313" key="3">
    <source>
        <dbReference type="EMBL" id="KAF6035946.1"/>
    </source>
</evidence>
<evidence type="ECO:0000313" key="4">
    <source>
        <dbReference type="Proteomes" id="UP000593567"/>
    </source>
</evidence>
<evidence type="ECO:0000256" key="1">
    <source>
        <dbReference type="SAM" id="MobiDB-lite"/>
    </source>
</evidence>
<feature type="signal peptide" evidence="2">
    <location>
        <begin position="1"/>
        <end position="26"/>
    </location>
</feature>
<dbReference type="EMBL" id="VXIV02000804">
    <property type="protein sequence ID" value="KAF6035946.1"/>
    <property type="molecule type" value="Genomic_DNA"/>
</dbReference>
<feature type="compositionally biased region" description="Basic residues" evidence="1">
    <location>
        <begin position="185"/>
        <end position="218"/>
    </location>
</feature>
<sequence length="230" mass="24165">MMNGLFRITLACSVLLAMVLVQEIEGGIDTCTEAQACVSLSNQGCKDGKRKICVVRRTTCPIISSSTRVCAPGATPAISLALFTAPGTTVCGYFTSSPAVFGISDPMTVTTPTPSTTPAPIIAIPFSSPATCTLMFGACGLPYTGVRITYPFSACPTTATSTIPPSTANPIPQFPLFPQIIGGGGRRRGFGGGRRRGRGGRRGRFGRRGRGRGRGRGRCTRINRRGVCIR</sequence>
<dbReference type="AlphaFoldDB" id="A0A7J7KEP0"/>
<feature type="chain" id="PRO_5029486543" evidence="2">
    <location>
        <begin position="27"/>
        <end position="230"/>
    </location>
</feature>
<evidence type="ECO:0000256" key="2">
    <source>
        <dbReference type="SAM" id="SignalP"/>
    </source>
</evidence>
<gene>
    <name evidence="3" type="ORF">EB796_005750</name>
</gene>
<dbReference type="Proteomes" id="UP000593567">
    <property type="component" value="Unassembled WGS sequence"/>
</dbReference>